<reference evidence="3 4" key="1">
    <citation type="journal article" date="2015" name="Proc. Natl. Acad. Sci. U.S.A.">
        <title>The resurrection genome of Boea hygrometrica: A blueprint for survival of dehydration.</title>
        <authorList>
            <person name="Xiao L."/>
            <person name="Yang G."/>
            <person name="Zhang L."/>
            <person name="Yang X."/>
            <person name="Zhao S."/>
            <person name="Ji Z."/>
            <person name="Zhou Q."/>
            <person name="Hu M."/>
            <person name="Wang Y."/>
            <person name="Chen M."/>
            <person name="Xu Y."/>
            <person name="Jin H."/>
            <person name="Xiao X."/>
            <person name="Hu G."/>
            <person name="Bao F."/>
            <person name="Hu Y."/>
            <person name="Wan P."/>
            <person name="Li L."/>
            <person name="Deng X."/>
            <person name="Kuang T."/>
            <person name="Xiang C."/>
            <person name="Zhu J.K."/>
            <person name="Oliver M.J."/>
            <person name="He Y."/>
        </authorList>
    </citation>
    <scope>NUCLEOTIDE SEQUENCE [LARGE SCALE GENOMIC DNA]</scope>
    <source>
        <strain evidence="4">cv. XS01</strain>
    </source>
</reference>
<dbReference type="OrthoDB" id="185373at2759"/>
<proteinExistence type="predicted"/>
<feature type="repeat" description="PPR" evidence="2">
    <location>
        <begin position="287"/>
        <end position="321"/>
    </location>
</feature>
<dbReference type="PROSITE" id="PS51375">
    <property type="entry name" value="PPR"/>
    <property type="match status" value="5"/>
</dbReference>
<dbReference type="NCBIfam" id="TIGR00756">
    <property type="entry name" value="PPR"/>
    <property type="match status" value="5"/>
</dbReference>
<protein>
    <submittedName>
        <fullName evidence="3">Pentatricopeptide repeat-containing protein mitochondrial-like</fullName>
    </submittedName>
</protein>
<dbReference type="PANTHER" id="PTHR47926:SF468">
    <property type="entry name" value="PENTATRICOPEPTIDE REPEAT-CONTAINING PROTEIN"/>
    <property type="match status" value="1"/>
</dbReference>
<evidence type="ECO:0000256" key="1">
    <source>
        <dbReference type="ARBA" id="ARBA00022737"/>
    </source>
</evidence>
<feature type="repeat" description="PPR" evidence="2">
    <location>
        <begin position="155"/>
        <end position="185"/>
    </location>
</feature>
<evidence type="ECO:0000256" key="2">
    <source>
        <dbReference type="PROSITE-ProRule" id="PRU00708"/>
    </source>
</evidence>
<dbReference type="Gene3D" id="1.25.40.10">
    <property type="entry name" value="Tetratricopeptide repeat domain"/>
    <property type="match status" value="5"/>
</dbReference>
<dbReference type="GO" id="GO:0003723">
    <property type="term" value="F:RNA binding"/>
    <property type="evidence" value="ECO:0007669"/>
    <property type="project" value="InterPro"/>
</dbReference>
<feature type="repeat" description="PPR" evidence="2">
    <location>
        <begin position="388"/>
        <end position="422"/>
    </location>
</feature>
<dbReference type="Proteomes" id="UP000250235">
    <property type="component" value="Unassembled WGS sequence"/>
</dbReference>
<dbReference type="SUPFAM" id="SSF48452">
    <property type="entry name" value="TPR-like"/>
    <property type="match status" value="1"/>
</dbReference>
<feature type="repeat" description="PPR" evidence="2">
    <location>
        <begin position="93"/>
        <end position="127"/>
    </location>
</feature>
<dbReference type="AlphaFoldDB" id="A0A2Z7DF56"/>
<dbReference type="InterPro" id="IPR002885">
    <property type="entry name" value="PPR_rpt"/>
</dbReference>
<feature type="repeat" description="PPR" evidence="2">
    <location>
        <begin position="186"/>
        <end position="220"/>
    </location>
</feature>
<gene>
    <name evidence="3" type="ORF">F511_12721</name>
</gene>
<dbReference type="InterPro" id="IPR011990">
    <property type="entry name" value="TPR-like_helical_dom_sf"/>
</dbReference>
<sequence>MSKFRAISSKFQLLQKSFTNAACSSKSFALDDGAYTSIISDHLKNKRVDEAQNLFNGIPSPNVRLATKMISSYVDNYRLDEALELFDKMPVKDVVTWNNMIKGCVDCGNMEMGLKLFDEMPERNVISWTTIMNAMWKCGNIEVAESLFCKMPGKDIAAWNGMILGYFENSRVEEAVTLFEIMPNRNVISWTTMISGFDRLGRSDEALLLFKKMMRFGVRPTSSTLASGQTACAKKGYLQLGSQIHGLLLKLGYAFDAYITAALITLYANCKQIEDFVKVFNEKLHLNVVVWTSFLTGFGVNGKHEDALRVFCDMHKLGVSPNQTTFTSALNSSCEVESADWGKIVHGATIKVGLEKDSYVGNSLVVLYTKCGNINDGIFTFKEISDKNIVSWNAIIVGSAQHGCGAWAIAFFSQMAKTGTEPDEITFTGLLNACSHSGMLQKGSHFFDYLFQYPAIKPKLEHYACMVDILCRKGKLDDAEDLAKTMPMEPNLSIWLALLSGCRAMCNLEMAERVAKKVFEVDPSCSSAYVLLSNMYALAGRWTDAARMRMKMKNVKQLGCSWVTQ</sequence>
<accession>A0A2Z7DF56</accession>
<dbReference type="InterPro" id="IPR046960">
    <property type="entry name" value="PPR_At4g14850-like_plant"/>
</dbReference>
<dbReference type="GO" id="GO:0009451">
    <property type="term" value="P:RNA modification"/>
    <property type="evidence" value="ECO:0007669"/>
    <property type="project" value="InterPro"/>
</dbReference>
<dbReference type="Pfam" id="PF20431">
    <property type="entry name" value="E_motif"/>
    <property type="match status" value="1"/>
</dbReference>
<organism evidence="3 4">
    <name type="scientific">Dorcoceras hygrometricum</name>
    <dbReference type="NCBI Taxonomy" id="472368"/>
    <lineage>
        <taxon>Eukaryota</taxon>
        <taxon>Viridiplantae</taxon>
        <taxon>Streptophyta</taxon>
        <taxon>Embryophyta</taxon>
        <taxon>Tracheophyta</taxon>
        <taxon>Spermatophyta</taxon>
        <taxon>Magnoliopsida</taxon>
        <taxon>eudicotyledons</taxon>
        <taxon>Gunneridae</taxon>
        <taxon>Pentapetalae</taxon>
        <taxon>asterids</taxon>
        <taxon>lamiids</taxon>
        <taxon>Lamiales</taxon>
        <taxon>Gesneriaceae</taxon>
        <taxon>Didymocarpoideae</taxon>
        <taxon>Trichosporeae</taxon>
        <taxon>Loxocarpinae</taxon>
        <taxon>Dorcoceras</taxon>
    </lineage>
</organism>
<evidence type="ECO:0000313" key="3">
    <source>
        <dbReference type="EMBL" id="KZV56022.1"/>
    </source>
</evidence>
<name>A0A2Z7DF56_9LAMI</name>
<dbReference type="InterPro" id="IPR046848">
    <property type="entry name" value="E_motif"/>
</dbReference>
<dbReference type="EMBL" id="KQ988422">
    <property type="protein sequence ID" value="KZV56022.1"/>
    <property type="molecule type" value="Genomic_DNA"/>
</dbReference>
<keyword evidence="1" id="KW-0677">Repeat</keyword>
<dbReference type="Pfam" id="PF13041">
    <property type="entry name" value="PPR_2"/>
    <property type="match status" value="4"/>
</dbReference>
<dbReference type="Pfam" id="PF01535">
    <property type="entry name" value="PPR"/>
    <property type="match status" value="3"/>
</dbReference>
<dbReference type="PANTHER" id="PTHR47926">
    <property type="entry name" value="PENTATRICOPEPTIDE REPEAT-CONTAINING PROTEIN"/>
    <property type="match status" value="1"/>
</dbReference>
<evidence type="ECO:0000313" key="4">
    <source>
        <dbReference type="Proteomes" id="UP000250235"/>
    </source>
</evidence>
<keyword evidence="4" id="KW-1185">Reference proteome</keyword>
<dbReference type="FunFam" id="1.25.40.10:FF:000090">
    <property type="entry name" value="Pentatricopeptide repeat-containing protein, chloroplastic"/>
    <property type="match status" value="1"/>
</dbReference>